<sequence length="171" mass="18608">MMVILKGLLGTGAALTSIASGWMVARFFTSKSWKKAKILWCGITLLTVLLPTIFAWTTLIVFFSPVFILGWSNIDFSLQFPSASFCDYLAGQLQCDVAKDCVLTSETNLLGGLIIIVVLPVLFTVGCVVSLGFFCCCPLKVKGYSKGKTDKTGQKTDGKKYQKKGQKPADE</sequence>
<feature type="compositionally biased region" description="Basic and acidic residues" evidence="1">
    <location>
        <begin position="147"/>
        <end position="160"/>
    </location>
</feature>
<protein>
    <submittedName>
        <fullName evidence="3">Uncharacterized protein</fullName>
    </submittedName>
</protein>
<evidence type="ECO:0000313" key="3">
    <source>
        <dbReference type="EMBL" id="NDV33013.1"/>
    </source>
</evidence>
<feature type="transmembrane region" description="Helical" evidence="2">
    <location>
        <begin position="40"/>
        <end position="68"/>
    </location>
</feature>
<dbReference type="AlphaFoldDB" id="A0A6B2L7L2"/>
<feature type="region of interest" description="Disordered" evidence="1">
    <location>
        <begin position="146"/>
        <end position="171"/>
    </location>
</feature>
<organism evidence="3">
    <name type="scientific">Arcella intermedia</name>
    <dbReference type="NCBI Taxonomy" id="1963864"/>
    <lineage>
        <taxon>Eukaryota</taxon>
        <taxon>Amoebozoa</taxon>
        <taxon>Tubulinea</taxon>
        <taxon>Elardia</taxon>
        <taxon>Arcellinida</taxon>
        <taxon>Sphaerothecina</taxon>
        <taxon>Arcellidae</taxon>
        <taxon>Arcella</taxon>
    </lineage>
</organism>
<keyword evidence="2" id="KW-0472">Membrane</keyword>
<keyword evidence="2" id="KW-0812">Transmembrane</keyword>
<proteinExistence type="predicted"/>
<feature type="compositionally biased region" description="Basic residues" evidence="1">
    <location>
        <begin position="161"/>
        <end position="171"/>
    </location>
</feature>
<evidence type="ECO:0000256" key="2">
    <source>
        <dbReference type="SAM" id="Phobius"/>
    </source>
</evidence>
<dbReference type="EMBL" id="GIBP01004044">
    <property type="protein sequence ID" value="NDV33013.1"/>
    <property type="molecule type" value="Transcribed_RNA"/>
</dbReference>
<accession>A0A6B2L7L2</accession>
<name>A0A6B2L7L2_9EUKA</name>
<evidence type="ECO:0000256" key="1">
    <source>
        <dbReference type="SAM" id="MobiDB-lite"/>
    </source>
</evidence>
<feature type="transmembrane region" description="Helical" evidence="2">
    <location>
        <begin position="6"/>
        <end position="28"/>
    </location>
</feature>
<reference evidence="3" key="1">
    <citation type="journal article" date="2020" name="J. Eukaryot. Microbiol.">
        <title>De novo Sequencing, Assembly and Annotation of the Transcriptome for the Free-Living Testate Amoeba Arcella intermedia.</title>
        <authorList>
            <person name="Ribeiro G.M."/>
            <person name="Porfirio-Sousa A.L."/>
            <person name="Maurer-Alcala X.X."/>
            <person name="Katz L.A."/>
            <person name="Lahr D.J.G."/>
        </authorList>
    </citation>
    <scope>NUCLEOTIDE SEQUENCE</scope>
</reference>
<keyword evidence="2" id="KW-1133">Transmembrane helix</keyword>
<feature type="transmembrane region" description="Helical" evidence="2">
    <location>
        <begin position="113"/>
        <end position="139"/>
    </location>
</feature>